<feature type="transmembrane region" description="Helical" evidence="5">
    <location>
        <begin position="172"/>
        <end position="190"/>
    </location>
</feature>
<dbReference type="PANTHER" id="PTHR43027">
    <property type="entry name" value="DOXORUBICIN RESISTANCE ABC TRANSPORTER PERMEASE PROTEIN DRRC-RELATED"/>
    <property type="match status" value="1"/>
</dbReference>
<dbReference type="AlphaFoldDB" id="A0A5B8UK36"/>
<feature type="transmembrane region" description="Helical" evidence="5">
    <location>
        <begin position="222"/>
        <end position="244"/>
    </location>
</feature>
<evidence type="ECO:0000256" key="5">
    <source>
        <dbReference type="SAM" id="Phobius"/>
    </source>
</evidence>
<dbReference type="Proteomes" id="UP000321204">
    <property type="component" value="Chromosome"/>
</dbReference>
<dbReference type="RefSeq" id="WP_146788144.1">
    <property type="nucleotide sequence ID" value="NZ_BAABIO010000003.1"/>
</dbReference>
<dbReference type="EMBL" id="CP042433">
    <property type="protein sequence ID" value="QEC56762.1"/>
    <property type="molecule type" value="Genomic_DNA"/>
</dbReference>
<sequence>MSAVLPKTSAAMAALLRADFTTQWRNRRSVVLVLLVPVIILMSWKGLVSKLGPAFVLSTGITIGLTAIGLMGYSNALARDRDKGIFQRLRVAPIPTSYIMMSRLAVQMAMIILLTTLVFIVGYQRLHIELPAQSYVLGFLTAFAGGALYLGLGQMIAGLVKNSETVNSTTRLVYFVFIMVGMFGDLGMLGEQIKKIVHWSPWGTVKTIVSAGLQPGGWSNEATVALLVTAAYAFVFSFLGIKWFRWNVK</sequence>
<protein>
    <submittedName>
        <fullName evidence="7">ABC transporter permease</fullName>
    </submittedName>
</protein>
<evidence type="ECO:0000256" key="2">
    <source>
        <dbReference type="ARBA" id="ARBA00022692"/>
    </source>
</evidence>
<evidence type="ECO:0000313" key="7">
    <source>
        <dbReference type="EMBL" id="QEC56762.1"/>
    </source>
</evidence>
<feature type="transmembrane region" description="Helical" evidence="5">
    <location>
        <begin position="104"/>
        <end position="123"/>
    </location>
</feature>
<evidence type="ECO:0000259" key="6">
    <source>
        <dbReference type="Pfam" id="PF01061"/>
    </source>
</evidence>
<evidence type="ECO:0000256" key="3">
    <source>
        <dbReference type="ARBA" id="ARBA00022989"/>
    </source>
</evidence>
<dbReference type="GO" id="GO:0016020">
    <property type="term" value="C:membrane"/>
    <property type="evidence" value="ECO:0007669"/>
    <property type="project" value="UniProtKB-SubCell"/>
</dbReference>
<dbReference type="PANTHER" id="PTHR43027:SF2">
    <property type="entry name" value="TRANSPORT PERMEASE PROTEIN"/>
    <property type="match status" value="1"/>
</dbReference>
<feature type="transmembrane region" description="Helical" evidence="5">
    <location>
        <begin position="54"/>
        <end position="73"/>
    </location>
</feature>
<feature type="domain" description="ABC-2 type transporter transmembrane" evidence="6">
    <location>
        <begin position="13"/>
        <end position="201"/>
    </location>
</feature>
<evidence type="ECO:0000313" key="8">
    <source>
        <dbReference type="Proteomes" id="UP000321204"/>
    </source>
</evidence>
<keyword evidence="4 5" id="KW-0472">Membrane</keyword>
<feature type="transmembrane region" description="Helical" evidence="5">
    <location>
        <begin position="30"/>
        <end position="48"/>
    </location>
</feature>
<dbReference type="Pfam" id="PF01061">
    <property type="entry name" value="ABC2_membrane"/>
    <property type="match status" value="1"/>
</dbReference>
<dbReference type="KEGG" id="fgg:FSB75_12915"/>
<feature type="transmembrane region" description="Helical" evidence="5">
    <location>
        <begin position="135"/>
        <end position="160"/>
    </location>
</feature>
<evidence type="ECO:0000256" key="4">
    <source>
        <dbReference type="ARBA" id="ARBA00023136"/>
    </source>
</evidence>
<proteinExistence type="predicted"/>
<accession>A0A5B8UK36</accession>
<keyword evidence="2 5" id="KW-0812">Transmembrane</keyword>
<dbReference type="InterPro" id="IPR013525">
    <property type="entry name" value="ABC2_TM"/>
</dbReference>
<keyword evidence="3 5" id="KW-1133">Transmembrane helix</keyword>
<dbReference type="InterPro" id="IPR052902">
    <property type="entry name" value="ABC-2_transporter"/>
</dbReference>
<name>A0A5B8UK36_9BACT</name>
<reference evidence="7 8" key="1">
    <citation type="journal article" date="2015" name="Int. J. Syst. Evol. Microbiol.">
        <title>Flavisolibacter ginsenosidimutans sp. nov., with ginsenoside-converting activity isolated from soil used for cultivating ginseng.</title>
        <authorList>
            <person name="Zhao Y."/>
            <person name="Liu Q."/>
            <person name="Kang M.S."/>
            <person name="Jin F."/>
            <person name="Yu H."/>
            <person name="Im W.T."/>
        </authorList>
    </citation>
    <scope>NUCLEOTIDE SEQUENCE [LARGE SCALE GENOMIC DNA]</scope>
    <source>
        <strain evidence="7 8">Gsoil 636</strain>
    </source>
</reference>
<gene>
    <name evidence="7" type="ORF">FSB75_12915</name>
</gene>
<organism evidence="7 8">
    <name type="scientific">Flavisolibacter ginsenosidimutans</name>
    <dbReference type="NCBI Taxonomy" id="661481"/>
    <lineage>
        <taxon>Bacteria</taxon>
        <taxon>Pseudomonadati</taxon>
        <taxon>Bacteroidota</taxon>
        <taxon>Chitinophagia</taxon>
        <taxon>Chitinophagales</taxon>
        <taxon>Chitinophagaceae</taxon>
        <taxon>Flavisolibacter</taxon>
    </lineage>
</organism>
<dbReference type="OrthoDB" id="5116867at2"/>
<dbReference type="GO" id="GO:0140359">
    <property type="term" value="F:ABC-type transporter activity"/>
    <property type="evidence" value="ECO:0007669"/>
    <property type="project" value="InterPro"/>
</dbReference>
<evidence type="ECO:0000256" key="1">
    <source>
        <dbReference type="ARBA" id="ARBA00004141"/>
    </source>
</evidence>
<comment type="subcellular location">
    <subcellularLocation>
        <location evidence="1">Membrane</location>
        <topology evidence="1">Multi-pass membrane protein</topology>
    </subcellularLocation>
</comment>
<keyword evidence="8" id="KW-1185">Reference proteome</keyword>